<reference evidence="2" key="1">
    <citation type="journal article" date="2020" name="Nature">
        <title>Giant virus diversity and host interactions through global metagenomics.</title>
        <authorList>
            <person name="Schulz F."/>
            <person name="Roux S."/>
            <person name="Paez-Espino D."/>
            <person name="Jungbluth S."/>
            <person name="Walsh D.A."/>
            <person name="Denef V.J."/>
            <person name="McMahon K.D."/>
            <person name="Konstantinidis K.T."/>
            <person name="Eloe-Fadrosh E.A."/>
            <person name="Kyrpides N.C."/>
            <person name="Woyke T."/>
        </authorList>
    </citation>
    <scope>NUCLEOTIDE SEQUENCE</scope>
    <source>
        <strain evidence="2">GVMAG-M-3300025890-48</strain>
    </source>
</reference>
<evidence type="ECO:0000313" key="2">
    <source>
        <dbReference type="EMBL" id="QHU02886.1"/>
    </source>
</evidence>
<keyword evidence="1" id="KW-1133">Transmembrane helix</keyword>
<feature type="transmembrane region" description="Helical" evidence="1">
    <location>
        <begin position="12"/>
        <end position="31"/>
    </location>
</feature>
<name>A0A6C0JDS5_9ZZZZ</name>
<protein>
    <submittedName>
        <fullName evidence="2">Uncharacterized protein</fullName>
    </submittedName>
</protein>
<accession>A0A6C0JDS5</accession>
<evidence type="ECO:0000256" key="1">
    <source>
        <dbReference type="SAM" id="Phobius"/>
    </source>
</evidence>
<keyword evidence="1" id="KW-0812">Transmembrane</keyword>
<proteinExistence type="predicted"/>
<sequence>MREHRIALKICKALIIWFSIKYYIITFVYGYPFCKEYNCLMHEIKLKDKDILYKFMYSMCMSLMHGVIETSTWFIVPYCKIGLLIYLFS</sequence>
<dbReference type="AlphaFoldDB" id="A0A6C0JDS5"/>
<dbReference type="EMBL" id="MN740367">
    <property type="protein sequence ID" value="QHU02886.1"/>
    <property type="molecule type" value="Genomic_DNA"/>
</dbReference>
<organism evidence="2">
    <name type="scientific">viral metagenome</name>
    <dbReference type="NCBI Taxonomy" id="1070528"/>
    <lineage>
        <taxon>unclassified sequences</taxon>
        <taxon>metagenomes</taxon>
        <taxon>organismal metagenomes</taxon>
    </lineage>
</organism>
<keyword evidence="1" id="KW-0472">Membrane</keyword>